<comment type="caution">
    <text evidence="1">The sequence shown here is derived from an EMBL/GenBank/DDBJ whole genome shotgun (WGS) entry which is preliminary data.</text>
</comment>
<sequence length="69" mass="8099">MVRNSHILKEFEDSFTRKEGQLPPQRAFDIFSSMWQEAMNMGVIPFNDPLAEIETDIKMVRILNLCLKK</sequence>
<protein>
    <submittedName>
        <fullName evidence="1">Uncharacterized protein</fullName>
    </submittedName>
</protein>
<gene>
    <name evidence="1" type="ORF">ASZ90_007941</name>
</gene>
<reference evidence="1" key="1">
    <citation type="journal article" date="2015" name="Proc. Natl. Acad. Sci. U.S.A.">
        <title>Networks of energetic and metabolic interactions define dynamics in microbial communities.</title>
        <authorList>
            <person name="Embree M."/>
            <person name="Liu J.K."/>
            <person name="Al-Bassam M.M."/>
            <person name="Zengler K."/>
        </authorList>
    </citation>
    <scope>NUCLEOTIDE SEQUENCE</scope>
</reference>
<name>A0A0W8FPS5_9ZZZZ</name>
<proteinExistence type="predicted"/>
<accession>A0A0W8FPS5</accession>
<dbReference type="AlphaFoldDB" id="A0A0W8FPS5"/>
<dbReference type="EMBL" id="LNQE01000975">
    <property type="protein sequence ID" value="KUG22307.1"/>
    <property type="molecule type" value="Genomic_DNA"/>
</dbReference>
<evidence type="ECO:0000313" key="1">
    <source>
        <dbReference type="EMBL" id="KUG22307.1"/>
    </source>
</evidence>
<organism evidence="1">
    <name type="scientific">hydrocarbon metagenome</name>
    <dbReference type="NCBI Taxonomy" id="938273"/>
    <lineage>
        <taxon>unclassified sequences</taxon>
        <taxon>metagenomes</taxon>
        <taxon>ecological metagenomes</taxon>
    </lineage>
</organism>